<sequence length="1043" mass="115679">VPAPLTGRHSTGIFHYGLWSRVHWTHHELPKNWQLQNVLRSAEVFDWTCLAVAFTGAFVLRSLWLWQDPEKPRVSHLASMGLWVLMAALMGFAMWLRFGQEAGMNWTAGYIFELFFMLENVFVFRYVIHVMSLPPRVLLRVLDGVVWAQITFEAVFFLGLAHQLRSVHFLPHLLGTGLAIFGVSTLVESAKSEGDGVMSSVIKSVTSSSSIRAVEGASEEGSFVTLQGMRLHLTTAGTVLVLLLIIDFMCEIDTVLTKIEEIPNPFVAFSSSAMAAFALPELFLLSQDLLRHFPLVTLGLRFTRNRAEEVPLAMGRQTSGDCGPAVWAKSPWPVMQRELLVKILVDHKVGFEAFQQHQEDLLSVAFGPSLGCVLGHYSLRLAVLIFSHPAERWQQLQEEELPWHWASTVEVLQSGWPIFGLLGLIAYKLSRDGAGKGVVCDQPIESFRIRYEEVMLYGKEVPFSTDVENTADELLQRLQSNRTMGRMNRACLLGAGLPLMGYGASISCSARREPGLKQLLEKLLEDYEEVFLRPAAAVIPGVQHSSSVENLANLVSSGMWAAESLHLLQRISEAFNTSLSHESRRDDQVLVSVDPFEDQFHGYGLPAFTSHLWADSERFKVHEGLSCPDVMVARDSLPSVPFLGAIVYVDHEAGIGPGRDAGRLAEVLAKYRVVYLGVLAPQAATRCLSRWGTPPQQSRRVCAKVFDQEATWPAPSTLTVLHIPYASSSFAARSHSPLDLLKAGAGHAKKHFLAYMAYACVDHRDLLFDLLVQRAAAGTDLDAPVALSRCAGFRSQHRRQRRNHTRGVALSFLDEAVELLRPYRFALVFENKLVPGYVTEKIVNAFLAGCIPIYWGSRAVLEIFNPESFIYANDIQAPGFSDEQLFDPLMHLERVAEHVLRIAQDPVALEGMANTPALDAKRLQRFFSWHRGVRRHLAALPVPDAADEAVPQRLARALPKKGDVRRRRGRTGDVSGARSSVALALSFASRLHCFLGVQLILARLVVIQPLVTCGVMIGTILVFVLLSAVVEKSEPDESAATVS</sequence>
<keyword evidence="5" id="KW-0472">Membrane</keyword>
<organism evidence="7 8">
    <name type="scientific">Durusdinium trenchii</name>
    <dbReference type="NCBI Taxonomy" id="1381693"/>
    <lineage>
        <taxon>Eukaryota</taxon>
        <taxon>Sar</taxon>
        <taxon>Alveolata</taxon>
        <taxon>Dinophyceae</taxon>
        <taxon>Suessiales</taxon>
        <taxon>Symbiodiniaceae</taxon>
        <taxon>Durusdinium</taxon>
    </lineage>
</organism>
<comment type="caution">
    <text evidence="7">The sequence shown here is derived from an EMBL/GenBank/DDBJ whole genome shotgun (WGS) entry which is preliminary data.</text>
</comment>
<comment type="caution">
    <text evidence="5">Lacks conserved residue(s) required for the propagation of feature annotation.</text>
</comment>
<accession>A0ABP0SP59</accession>
<feature type="transmembrane region" description="Helical" evidence="5">
    <location>
        <begin position="108"/>
        <end position="128"/>
    </location>
</feature>
<dbReference type="EC" id="2.4.1.-" evidence="5"/>
<evidence type="ECO:0000313" key="7">
    <source>
        <dbReference type="EMBL" id="CAK9114156.1"/>
    </source>
</evidence>
<dbReference type="EMBL" id="CAXAMM010044317">
    <property type="protein sequence ID" value="CAK9114156.1"/>
    <property type="molecule type" value="Genomic_DNA"/>
</dbReference>
<keyword evidence="5" id="KW-0812">Transmembrane</keyword>
<feature type="transmembrane region" description="Helical" evidence="5">
    <location>
        <begin position="1007"/>
        <end position="1030"/>
    </location>
</feature>
<comment type="subcellular location">
    <subcellularLocation>
        <location evidence="5">Golgi apparatus</location>
        <location evidence="5">Golgi stack membrane</location>
        <topology evidence="5">Single-pass type II membrane protein</topology>
    </subcellularLocation>
</comment>
<evidence type="ECO:0000256" key="4">
    <source>
        <dbReference type="ARBA" id="ARBA00022679"/>
    </source>
</evidence>
<dbReference type="PANTHER" id="PTHR11929:SF194">
    <property type="entry name" value="ALPHA-(1,3)-FUCOSYLTRANSFERASE 10"/>
    <property type="match status" value="1"/>
</dbReference>
<dbReference type="Pfam" id="PF00852">
    <property type="entry name" value="Glyco_transf_10"/>
    <property type="match status" value="1"/>
</dbReference>
<dbReference type="SUPFAM" id="SSF53756">
    <property type="entry name" value="UDP-Glycosyltransferase/glycogen phosphorylase"/>
    <property type="match status" value="1"/>
</dbReference>
<feature type="non-terminal residue" evidence="7">
    <location>
        <position position="1"/>
    </location>
</feature>
<dbReference type="InterPro" id="IPR055270">
    <property type="entry name" value="Glyco_tran_10_C"/>
</dbReference>
<name>A0ABP0SP59_9DINO</name>
<protein>
    <recommendedName>
        <fullName evidence="5">Fucosyltransferase</fullName>
        <ecNumber evidence="5">2.4.1.-</ecNumber>
    </recommendedName>
</protein>
<keyword evidence="3 5" id="KW-0328">Glycosyltransferase</keyword>
<dbReference type="Proteomes" id="UP001642464">
    <property type="component" value="Unassembled WGS sequence"/>
</dbReference>
<feature type="transmembrane region" description="Helical" evidence="5">
    <location>
        <begin position="137"/>
        <end position="161"/>
    </location>
</feature>
<dbReference type="PANTHER" id="PTHR11929">
    <property type="entry name" value="ALPHA- 1,3 -FUCOSYLTRANSFERASE"/>
    <property type="match status" value="1"/>
</dbReference>
<dbReference type="InterPro" id="IPR038577">
    <property type="entry name" value="GT10-like_C_sf"/>
</dbReference>
<proteinExistence type="inferred from homology"/>
<dbReference type="GO" id="GO:0016757">
    <property type="term" value="F:glycosyltransferase activity"/>
    <property type="evidence" value="ECO:0007669"/>
    <property type="project" value="UniProtKB-KW"/>
</dbReference>
<keyword evidence="4 5" id="KW-0808">Transferase</keyword>
<reference evidence="7 8" key="1">
    <citation type="submission" date="2024-02" db="EMBL/GenBank/DDBJ databases">
        <authorList>
            <person name="Chen Y."/>
            <person name="Shah S."/>
            <person name="Dougan E. K."/>
            <person name="Thang M."/>
            <person name="Chan C."/>
        </authorList>
    </citation>
    <scope>NUCLEOTIDE SEQUENCE [LARGE SCALE GENOMIC DNA]</scope>
</reference>
<dbReference type="Gene3D" id="3.40.50.11660">
    <property type="entry name" value="Glycosyl transferase family 10, C-terminal domain"/>
    <property type="match status" value="1"/>
</dbReference>
<dbReference type="InterPro" id="IPR001503">
    <property type="entry name" value="Glyco_trans_10"/>
</dbReference>
<feature type="transmembrane region" description="Helical" evidence="5">
    <location>
        <begin position="77"/>
        <end position="96"/>
    </location>
</feature>
<keyword evidence="8" id="KW-1185">Reference proteome</keyword>
<evidence type="ECO:0000256" key="2">
    <source>
        <dbReference type="ARBA" id="ARBA00008919"/>
    </source>
</evidence>
<evidence type="ECO:0000256" key="3">
    <source>
        <dbReference type="ARBA" id="ARBA00022676"/>
    </source>
</evidence>
<feature type="transmembrane region" description="Helical" evidence="5">
    <location>
        <begin position="44"/>
        <end position="65"/>
    </location>
</feature>
<gene>
    <name evidence="7" type="ORF">SCF082_LOCUS52886</name>
</gene>
<evidence type="ECO:0000256" key="5">
    <source>
        <dbReference type="RuleBase" id="RU003832"/>
    </source>
</evidence>
<comment type="similarity">
    <text evidence="2 5">Belongs to the glycosyltransferase 10 family.</text>
</comment>
<evidence type="ECO:0000256" key="1">
    <source>
        <dbReference type="ARBA" id="ARBA00004922"/>
    </source>
</evidence>
<keyword evidence="5" id="KW-1133">Transmembrane helix</keyword>
<evidence type="ECO:0000313" key="8">
    <source>
        <dbReference type="Proteomes" id="UP001642464"/>
    </source>
</evidence>
<evidence type="ECO:0000259" key="6">
    <source>
        <dbReference type="Pfam" id="PF00852"/>
    </source>
</evidence>
<comment type="pathway">
    <text evidence="1">Protein modification; protein glycosylation.</text>
</comment>
<keyword evidence="5" id="KW-0333">Golgi apparatus</keyword>
<feature type="domain" description="Fucosyltransferase C-terminal" evidence="6">
    <location>
        <begin position="815"/>
        <end position="878"/>
    </location>
</feature>